<evidence type="ECO:0000256" key="1">
    <source>
        <dbReference type="SAM" id="Coils"/>
    </source>
</evidence>
<evidence type="ECO:0000313" key="5">
    <source>
        <dbReference type="EMBL" id="CAF3719535.1"/>
    </source>
</evidence>
<keyword evidence="1" id="KW-0175">Coiled coil</keyword>
<gene>
    <name evidence="3" type="ORF">GPM918_LOCUS10827</name>
    <name evidence="4" type="ORF">OVA965_LOCUS17487</name>
    <name evidence="5" type="ORF">SRO942_LOCUS10828</name>
    <name evidence="6" type="ORF">TMI583_LOCUS17501</name>
</gene>
<feature type="compositionally biased region" description="Low complexity" evidence="2">
    <location>
        <begin position="19"/>
        <end position="35"/>
    </location>
</feature>
<evidence type="ECO:0000313" key="6">
    <source>
        <dbReference type="EMBL" id="CAF3827943.1"/>
    </source>
</evidence>
<dbReference type="EMBL" id="CAJOBA010008414">
    <property type="protein sequence ID" value="CAF3827943.1"/>
    <property type="molecule type" value="Genomic_DNA"/>
</dbReference>
<comment type="caution">
    <text evidence="3">The sequence shown here is derived from an EMBL/GenBank/DDBJ whole genome shotgun (WGS) entry which is preliminary data.</text>
</comment>
<reference evidence="3" key="1">
    <citation type="submission" date="2021-02" db="EMBL/GenBank/DDBJ databases">
        <authorList>
            <person name="Nowell W R."/>
        </authorList>
    </citation>
    <scope>NUCLEOTIDE SEQUENCE</scope>
</reference>
<dbReference type="Proteomes" id="UP000681722">
    <property type="component" value="Unassembled WGS sequence"/>
</dbReference>
<proteinExistence type="predicted"/>
<keyword evidence="7" id="KW-1185">Reference proteome</keyword>
<dbReference type="EMBL" id="CAJNOK010008398">
    <property type="protein sequence ID" value="CAF1062504.1"/>
    <property type="molecule type" value="Genomic_DNA"/>
</dbReference>
<organism evidence="3 7">
    <name type="scientific">Didymodactylos carnosus</name>
    <dbReference type="NCBI Taxonomy" id="1234261"/>
    <lineage>
        <taxon>Eukaryota</taxon>
        <taxon>Metazoa</taxon>
        <taxon>Spiralia</taxon>
        <taxon>Gnathifera</taxon>
        <taxon>Rotifera</taxon>
        <taxon>Eurotatoria</taxon>
        <taxon>Bdelloidea</taxon>
        <taxon>Philodinida</taxon>
        <taxon>Philodinidae</taxon>
        <taxon>Didymodactylos</taxon>
    </lineage>
</organism>
<evidence type="ECO:0000313" key="4">
    <source>
        <dbReference type="EMBL" id="CAF1062504.1"/>
    </source>
</evidence>
<evidence type="ECO:0000313" key="3">
    <source>
        <dbReference type="EMBL" id="CAF0943248.1"/>
    </source>
</evidence>
<protein>
    <submittedName>
        <fullName evidence="3">Uncharacterized protein</fullName>
    </submittedName>
</protein>
<dbReference type="EMBL" id="CAJNOQ010002172">
    <property type="protein sequence ID" value="CAF0943248.1"/>
    <property type="molecule type" value="Genomic_DNA"/>
</dbReference>
<dbReference type="Proteomes" id="UP000677228">
    <property type="component" value="Unassembled WGS sequence"/>
</dbReference>
<dbReference type="Proteomes" id="UP000663829">
    <property type="component" value="Unassembled WGS sequence"/>
</dbReference>
<dbReference type="EMBL" id="CAJOBC010002172">
    <property type="protein sequence ID" value="CAF3719535.1"/>
    <property type="molecule type" value="Genomic_DNA"/>
</dbReference>
<name>A0A814CQ13_9BILA</name>
<dbReference type="AlphaFoldDB" id="A0A814CQ13"/>
<dbReference type="Proteomes" id="UP000682733">
    <property type="component" value="Unassembled WGS sequence"/>
</dbReference>
<evidence type="ECO:0000313" key="7">
    <source>
        <dbReference type="Proteomes" id="UP000663829"/>
    </source>
</evidence>
<evidence type="ECO:0000256" key="2">
    <source>
        <dbReference type="SAM" id="MobiDB-lite"/>
    </source>
</evidence>
<feature type="coiled-coil region" evidence="1">
    <location>
        <begin position="118"/>
        <end position="193"/>
    </location>
</feature>
<sequence length="274" mass="29772">MASIINKIFGNDKDEKSSSHTTSSITSHSGPTSTTVCTDAKGHGGTAHTAVSDDIRVKSTVTSDTQTKVSMENAAKINDLMTKLSTTHSQIDAYSKKRTDQIDEAVGASLKKVVAETQAQQEQLLHDANSRTKALEEEYKLKLQTCVEELHVQKAQTLATLEKELKERQERILTRARAEIDQLNQHANEAKINVMKDAQTKINTKVEDITDQVQALGADDAARRLQSTTTTVITSQTKATGETQAVIGAAVVVPDEKTTTHVTETSSTHSTTQN</sequence>
<accession>A0A814CQ13</accession>
<feature type="region of interest" description="Disordered" evidence="2">
    <location>
        <begin position="7"/>
        <end position="49"/>
    </location>
</feature>